<evidence type="ECO:0000313" key="1">
    <source>
        <dbReference type="EMBL" id="WVY93837.1"/>
    </source>
</evidence>
<keyword evidence="2" id="KW-1185">Reference proteome</keyword>
<organism evidence="1 2">
    <name type="scientific">Vigna mungo</name>
    <name type="common">Black gram</name>
    <name type="synonym">Phaseolus mungo</name>
    <dbReference type="NCBI Taxonomy" id="3915"/>
    <lineage>
        <taxon>Eukaryota</taxon>
        <taxon>Viridiplantae</taxon>
        <taxon>Streptophyta</taxon>
        <taxon>Embryophyta</taxon>
        <taxon>Tracheophyta</taxon>
        <taxon>Spermatophyta</taxon>
        <taxon>Magnoliopsida</taxon>
        <taxon>eudicotyledons</taxon>
        <taxon>Gunneridae</taxon>
        <taxon>Pentapetalae</taxon>
        <taxon>rosids</taxon>
        <taxon>fabids</taxon>
        <taxon>Fabales</taxon>
        <taxon>Fabaceae</taxon>
        <taxon>Papilionoideae</taxon>
        <taxon>50 kb inversion clade</taxon>
        <taxon>NPAAA clade</taxon>
        <taxon>indigoferoid/millettioid clade</taxon>
        <taxon>Phaseoleae</taxon>
        <taxon>Vigna</taxon>
    </lineage>
</organism>
<accession>A0AAQ3RIE0</accession>
<proteinExistence type="predicted"/>
<reference evidence="1 2" key="1">
    <citation type="journal article" date="2023" name="Life. Sci Alliance">
        <title>Evolutionary insights into 3D genome organization and epigenetic landscape of Vigna mungo.</title>
        <authorList>
            <person name="Junaid A."/>
            <person name="Singh B."/>
            <person name="Bhatia S."/>
        </authorList>
    </citation>
    <scope>NUCLEOTIDE SEQUENCE [LARGE SCALE GENOMIC DNA]</scope>
    <source>
        <strain evidence="1">Urdbean</strain>
    </source>
</reference>
<dbReference type="Proteomes" id="UP001374535">
    <property type="component" value="Chromosome 10"/>
</dbReference>
<name>A0AAQ3RIE0_VIGMU</name>
<evidence type="ECO:0000313" key="2">
    <source>
        <dbReference type="Proteomes" id="UP001374535"/>
    </source>
</evidence>
<protein>
    <submittedName>
        <fullName evidence="1">Uncharacterized protein</fullName>
    </submittedName>
</protein>
<sequence length="119" mass="12250">MICTTCSIFSAGKLCSPNPSLCFSSRLISLLLGSLAFGLGCFKGLTGGTRMGEGVRTGDCSKGGLEELAGGCGGSCCNFAGGIRFSFFFTLSGSTWLHELACNSSLKSRSCPTKSSNFS</sequence>
<gene>
    <name evidence="1" type="ORF">V8G54_032925</name>
</gene>
<dbReference type="EMBL" id="CP144691">
    <property type="protein sequence ID" value="WVY93837.1"/>
    <property type="molecule type" value="Genomic_DNA"/>
</dbReference>
<dbReference type="AlphaFoldDB" id="A0AAQ3RIE0"/>